<name>A0A660LCT0_9ACTN</name>
<proteinExistence type="predicted"/>
<protein>
    <recommendedName>
        <fullName evidence="3">Lactonase family protein with 7-bladed beta-propeller</fullName>
    </recommendedName>
</protein>
<evidence type="ECO:0008006" key="3">
    <source>
        <dbReference type="Google" id="ProtNLM"/>
    </source>
</evidence>
<keyword evidence="2" id="KW-1185">Reference proteome</keyword>
<dbReference type="AlphaFoldDB" id="A0A660LCT0"/>
<accession>A0A660LCT0</accession>
<dbReference type="EMBL" id="RBIL01000001">
    <property type="protein sequence ID" value="RKQ90854.1"/>
    <property type="molecule type" value="Genomic_DNA"/>
</dbReference>
<dbReference type="Proteomes" id="UP000278962">
    <property type="component" value="Unassembled WGS sequence"/>
</dbReference>
<gene>
    <name evidence="1" type="ORF">C8N24_0669</name>
</gene>
<reference evidence="1 2" key="1">
    <citation type="submission" date="2018-10" db="EMBL/GenBank/DDBJ databases">
        <title>Genomic Encyclopedia of Archaeal and Bacterial Type Strains, Phase II (KMG-II): from individual species to whole genera.</title>
        <authorList>
            <person name="Goeker M."/>
        </authorList>
    </citation>
    <scope>NUCLEOTIDE SEQUENCE [LARGE SCALE GENOMIC DNA]</scope>
    <source>
        <strain evidence="1 2">DSM 14954</strain>
    </source>
</reference>
<comment type="caution">
    <text evidence="1">The sequence shown here is derived from an EMBL/GenBank/DDBJ whole genome shotgun (WGS) entry which is preliminary data.</text>
</comment>
<evidence type="ECO:0000313" key="1">
    <source>
        <dbReference type="EMBL" id="RKQ90854.1"/>
    </source>
</evidence>
<sequence>MITDARIAFQVPCPGGCYVGGGALAISPSGRTAYLTFSAYGVLVLARDPATGALSGPPAGGCWSFARHFGCAIARGLLAPSDLLVPPDARNVYAVSPDFAVSAFARAVD</sequence>
<organism evidence="1 2">
    <name type="scientific">Solirubrobacter pauli</name>
    <dbReference type="NCBI Taxonomy" id="166793"/>
    <lineage>
        <taxon>Bacteria</taxon>
        <taxon>Bacillati</taxon>
        <taxon>Actinomycetota</taxon>
        <taxon>Thermoleophilia</taxon>
        <taxon>Solirubrobacterales</taxon>
        <taxon>Solirubrobacteraceae</taxon>
        <taxon>Solirubrobacter</taxon>
    </lineage>
</organism>
<evidence type="ECO:0000313" key="2">
    <source>
        <dbReference type="Proteomes" id="UP000278962"/>
    </source>
</evidence>
<dbReference type="RefSeq" id="WP_121247972.1">
    <property type="nucleotide sequence ID" value="NZ_RBIL01000001.1"/>
</dbReference>